<evidence type="ECO:0000313" key="1">
    <source>
        <dbReference type="EMBL" id="PWF55356.1"/>
    </source>
</evidence>
<organism evidence="1 2">
    <name type="scientific">Massilia glaciei</name>
    <dbReference type="NCBI Taxonomy" id="1524097"/>
    <lineage>
        <taxon>Bacteria</taxon>
        <taxon>Pseudomonadati</taxon>
        <taxon>Pseudomonadota</taxon>
        <taxon>Betaproteobacteria</taxon>
        <taxon>Burkholderiales</taxon>
        <taxon>Oxalobacteraceae</taxon>
        <taxon>Telluria group</taxon>
        <taxon>Massilia</taxon>
    </lineage>
</organism>
<dbReference type="EMBL" id="PXWF02000031">
    <property type="protein sequence ID" value="PWF55356.1"/>
    <property type="molecule type" value="Genomic_DNA"/>
</dbReference>
<dbReference type="RefSeq" id="WP_106755865.1">
    <property type="nucleotide sequence ID" value="NZ_PXWF02000031.1"/>
</dbReference>
<keyword evidence="2" id="KW-1185">Reference proteome</keyword>
<evidence type="ECO:0000313" key="2">
    <source>
        <dbReference type="Proteomes" id="UP000241421"/>
    </source>
</evidence>
<proteinExistence type="predicted"/>
<gene>
    <name evidence="1" type="ORF">C7C56_002185</name>
</gene>
<comment type="caution">
    <text evidence="1">The sequence shown here is derived from an EMBL/GenBank/DDBJ whole genome shotgun (WGS) entry which is preliminary data.</text>
</comment>
<dbReference type="OrthoDB" id="9153514at2"/>
<name>A0A2U2I6I2_9BURK</name>
<dbReference type="Proteomes" id="UP000241421">
    <property type="component" value="Unassembled WGS sequence"/>
</dbReference>
<dbReference type="AlphaFoldDB" id="A0A2U2I6I2"/>
<accession>A0A2U2I6I2</accession>
<reference evidence="1 2" key="1">
    <citation type="submission" date="2018-04" db="EMBL/GenBank/DDBJ databases">
        <title>Massilia violaceinigra sp. nov., a novel purple-pigmented bacterium isolated from Tianshan glacier, Xinjiang, China.</title>
        <authorList>
            <person name="Wang H."/>
        </authorList>
    </citation>
    <scope>NUCLEOTIDE SEQUENCE [LARGE SCALE GENOMIC DNA]</scope>
    <source>
        <strain evidence="1 2">B448-2</strain>
    </source>
</reference>
<sequence>MNIDEAKRIIVDVPRNQIGVLDAALERYKRFSGIYTVDGCAVDLAGDRATFPHLLKFDDGMPVISDDSCVEFMAVVSGLPAVWCAAWNEIDFMDVHVDVVS</sequence>
<protein>
    <submittedName>
        <fullName evidence="1">Uncharacterized protein</fullName>
    </submittedName>
</protein>